<dbReference type="AlphaFoldDB" id="A0A9W6M4D8"/>
<organism evidence="1 2">
    <name type="scientific">Microbacterium imperiale</name>
    <dbReference type="NCBI Taxonomy" id="33884"/>
    <lineage>
        <taxon>Bacteria</taxon>
        <taxon>Bacillati</taxon>
        <taxon>Actinomycetota</taxon>
        <taxon>Actinomycetes</taxon>
        <taxon>Micrococcales</taxon>
        <taxon>Microbacteriaceae</taxon>
        <taxon>Microbacterium</taxon>
    </lineage>
</organism>
<evidence type="ECO:0000313" key="1">
    <source>
        <dbReference type="EMBL" id="GLJ80819.1"/>
    </source>
</evidence>
<dbReference type="EMBL" id="BSEO01000014">
    <property type="protein sequence ID" value="GLJ80819.1"/>
    <property type="molecule type" value="Genomic_DNA"/>
</dbReference>
<evidence type="ECO:0000313" key="2">
    <source>
        <dbReference type="Proteomes" id="UP001142317"/>
    </source>
</evidence>
<protein>
    <submittedName>
        <fullName evidence="1">Uncharacterized protein</fullName>
    </submittedName>
</protein>
<comment type="caution">
    <text evidence="1">The sequence shown here is derived from an EMBL/GenBank/DDBJ whole genome shotgun (WGS) entry which is preliminary data.</text>
</comment>
<reference evidence="1" key="2">
    <citation type="submission" date="2023-01" db="EMBL/GenBank/DDBJ databases">
        <authorList>
            <person name="Sun Q."/>
            <person name="Evtushenko L."/>
        </authorList>
    </citation>
    <scope>NUCLEOTIDE SEQUENCE</scope>
    <source>
        <strain evidence="1">VKM Ac-1447</strain>
    </source>
</reference>
<gene>
    <name evidence="1" type="ORF">GCM10017586_25020</name>
</gene>
<keyword evidence="2" id="KW-1185">Reference proteome</keyword>
<name>A0A9W6M4D8_9MICO</name>
<reference evidence="1" key="1">
    <citation type="journal article" date="2014" name="Int. J. Syst. Evol. Microbiol.">
        <title>Complete genome sequence of Corynebacterium casei LMG S-19264T (=DSM 44701T), isolated from a smear-ripened cheese.</title>
        <authorList>
            <consortium name="US DOE Joint Genome Institute (JGI-PGF)"/>
            <person name="Walter F."/>
            <person name="Albersmeier A."/>
            <person name="Kalinowski J."/>
            <person name="Ruckert C."/>
        </authorList>
    </citation>
    <scope>NUCLEOTIDE SEQUENCE</scope>
    <source>
        <strain evidence="1">VKM Ac-1447</strain>
    </source>
</reference>
<dbReference type="Proteomes" id="UP001142317">
    <property type="component" value="Unassembled WGS sequence"/>
</dbReference>
<dbReference type="RefSeq" id="WP_210007009.1">
    <property type="nucleotide sequence ID" value="NZ_BSEO01000014.1"/>
</dbReference>
<proteinExistence type="predicted"/>
<accession>A0A9W6M4D8</accession>
<sequence length="88" mass="9546">MAAQLQQTHWVRGTLPAAVPPGMKHALVVKLDDDYVTVTTLASLTTRGSSSPTVAPLSRDDTPVMISVTDEHLADAARYEQNIRELMS</sequence>